<dbReference type="GO" id="GO:0005634">
    <property type="term" value="C:nucleus"/>
    <property type="evidence" value="ECO:0007669"/>
    <property type="project" value="UniProtKB-SubCell"/>
</dbReference>
<dbReference type="GO" id="GO:0045895">
    <property type="term" value="P:positive regulation of mating-type specific transcription, DNA-templated"/>
    <property type="evidence" value="ECO:0007669"/>
    <property type="project" value="InterPro"/>
</dbReference>
<evidence type="ECO:0000259" key="7">
    <source>
        <dbReference type="PROSITE" id="PS51325"/>
    </source>
</evidence>
<organism evidence="8 9">
    <name type="scientific">Echria macrotheca</name>
    <dbReference type="NCBI Taxonomy" id="438768"/>
    <lineage>
        <taxon>Eukaryota</taxon>
        <taxon>Fungi</taxon>
        <taxon>Dikarya</taxon>
        <taxon>Ascomycota</taxon>
        <taxon>Pezizomycotina</taxon>
        <taxon>Sordariomycetes</taxon>
        <taxon>Sordariomycetidae</taxon>
        <taxon>Sordariales</taxon>
        <taxon>Schizotheciaceae</taxon>
        <taxon>Echria</taxon>
    </lineage>
</organism>
<keyword evidence="4 5" id="KW-0539">Nucleus</keyword>
<keyword evidence="1 5" id="KW-0805">Transcription regulation</keyword>
<evidence type="ECO:0000256" key="6">
    <source>
        <dbReference type="SAM" id="MobiDB-lite"/>
    </source>
</evidence>
<proteinExistence type="inferred from homology"/>
<dbReference type="AlphaFoldDB" id="A0AAJ0BJK2"/>
<sequence>MNQIMQNFATLDDGDRQTTMKALSTMMRDEKQVQSPKKKVNGFIGYRSYYSALFSQLQQKQRSPFMTTLWQQDTFHGEWDLMCGTYSTIRSLLAEEKITLQVWISYAVSPLGIVAREHYMAAMGWTLVQQEDGSFKLERTGEPMVERSTQLMSGLDLLMQCLKNGLPVSNPQPMIAALSNRSGDVMCVKTPGATSKQKSKPKPKPKNEDPLLAMAKENPALTMSRLFDIPVDHPWLAGGVQVFEIPSLNDLANFSPGTELQRGDNQLAHVQSQTTVNHDMNDISFDIHMGDPWVGQQQTQGLDHGHESFFDLTVAQQPVNTGYGDDISLQQLEEAIMRPVFSITDLEEQGSKGGRGIIAWRTEGQKGSIPVTFIPFLCFFEHRGWLVVGLRNESTAVPTLANASLGAELGSAADFRV</sequence>
<comment type="caution">
    <text evidence="8">The sequence shown here is derived from an EMBL/GenBank/DDBJ whole genome shotgun (WGS) entry which is preliminary data.</text>
</comment>
<reference evidence="8" key="1">
    <citation type="submission" date="2023-06" db="EMBL/GenBank/DDBJ databases">
        <title>Genome-scale phylogeny and comparative genomics of the fungal order Sordariales.</title>
        <authorList>
            <consortium name="Lawrence Berkeley National Laboratory"/>
            <person name="Hensen N."/>
            <person name="Bonometti L."/>
            <person name="Westerberg I."/>
            <person name="Brannstrom I.O."/>
            <person name="Guillou S."/>
            <person name="Cros-Aarteil S."/>
            <person name="Calhoun S."/>
            <person name="Haridas S."/>
            <person name="Kuo A."/>
            <person name="Mondo S."/>
            <person name="Pangilinan J."/>
            <person name="Riley R."/>
            <person name="Labutti K."/>
            <person name="Andreopoulos B."/>
            <person name="Lipzen A."/>
            <person name="Chen C."/>
            <person name="Yanf M."/>
            <person name="Daum C."/>
            <person name="Ng V."/>
            <person name="Clum A."/>
            <person name="Steindorff A."/>
            <person name="Ohm R."/>
            <person name="Martin F."/>
            <person name="Silar P."/>
            <person name="Natvig D."/>
            <person name="Lalanne C."/>
            <person name="Gautier V."/>
            <person name="Ament-Velasquez S.L."/>
            <person name="Kruys A."/>
            <person name="Hutchinson M.I."/>
            <person name="Powell A.J."/>
            <person name="Barry K."/>
            <person name="Miller A.N."/>
            <person name="Grigoriev I.V."/>
            <person name="Debuchy R."/>
            <person name="Gladieux P."/>
            <person name="Thoren M.H."/>
            <person name="Johannesson H."/>
        </authorList>
    </citation>
    <scope>NUCLEOTIDE SEQUENCE</scope>
    <source>
        <strain evidence="8">PSN4</strain>
    </source>
</reference>
<evidence type="ECO:0000256" key="5">
    <source>
        <dbReference type="RuleBase" id="RU003516"/>
    </source>
</evidence>
<feature type="region of interest" description="Disordered" evidence="6">
    <location>
        <begin position="188"/>
        <end position="210"/>
    </location>
</feature>
<evidence type="ECO:0000313" key="9">
    <source>
        <dbReference type="Proteomes" id="UP001239445"/>
    </source>
</evidence>
<evidence type="ECO:0000256" key="4">
    <source>
        <dbReference type="ARBA" id="ARBA00023242"/>
    </source>
</evidence>
<evidence type="ECO:0000256" key="2">
    <source>
        <dbReference type="ARBA" id="ARBA00023125"/>
    </source>
</evidence>
<dbReference type="Proteomes" id="UP001239445">
    <property type="component" value="Unassembled WGS sequence"/>
</dbReference>
<accession>A0AAJ0BJK2</accession>
<keyword evidence="9" id="KW-1185">Reference proteome</keyword>
<evidence type="ECO:0000313" key="8">
    <source>
        <dbReference type="EMBL" id="KAK1758388.1"/>
    </source>
</evidence>
<protein>
    <submittedName>
        <fullName evidence="8">Mating-type protein MAT alpha 1-domain-containing protein</fullName>
    </submittedName>
</protein>
<comment type="similarity">
    <text evidence="5">Belongs to the MATALPHA1 family.</text>
</comment>
<dbReference type="Pfam" id="PF04769">
    <property type="entry name" value="MATalpha_HMGbox"/>
    <property type="match status" value="1"/>
</dbReference>
<comment type="subcellular location">
    <subcellularLocation>
        <location evidence="5">Nucleus</location>
    </subcellularLocation>
</comment>
<evidence type="ECO:0000256" key="3">
    <source>
        <dbReference type="ARBA" id="ARBA00023163"/>
    </source>
</evidence>
<dbReference type="GO" id="GO:0008301">
    <property type="term" value="F:DNA binding, bending"/>
    <property type="evidence" value="ECO:0007669"/>
    <property type="project" value="InterPro"/>
</dbReference>
<name>A0AAJ0BJK2_9PEZI</name>
<dbReference type="EMBL" id="MU839829">
    <property type="protein sequence ID" value="KAK1758388.1"/>
    <property type="molecule type" value="Genomic_DNA"/>
</dbReference>
<feature type="domain" description="Alpha box" evidence="7">
    <location>
        <begin position="35"/>
        <end position="90"/>
    </location>
</feature>
<evidence type="ECO:0000256" key="1">
    <source>
        <dbReference type="ARBA" id="ARBA00023015"/>
    </source>
</evidence>
<gene>
    <name evidence="8" type="ORF">QBC47DRAFT_139335</name>
</gene>
<keyword evidence="3 5" id="KW-0804">Transcription</keyword>
<dbReference type="PROSITE" id="PS51325">
    <property type="entry name" value="ALPHA_BOX"/>
    <property type="match status" value="1"/>
</dbReference>
<keyword evidence="2 5" id="KW-0238">DNA-binding</keyword>
<dbReference type="InterPro" id="IPR006856">
    <property type="entry name" value="MATalpha_HMGbox"/>
</dbReference>